<evidence type="ECO:0000256" key="1">
    <source>
        <dbReference type="SAM" id="Phobius"/>
    </source>
</evidence>
<reference evidence="2" key="1">
    <citation type="submission" date="2021-02" db="EMBL/GenBank/DDBJ databases">
        <authorList>
            <person name="Dougan E. K."/>
            <person name="Rhodes N."/>
            <person name="Thang M."/>
            <person name="Chan C."/>
        </authorList>
    </citation>
    <scope>NUCLEOTIDE SEQUENCE</scope>
</reference>
<evidence type="ECO:0000313" key="3">
    <source>
        <dbReference type="Proteomes" id="UP000626109"/>
    </source>
</evidence>
<organism evidence="2 3">
    <name type="scientific">Polarella glacialis</name>
    <name type="common">Dinoflagellate</name>
    <dbReference type="NCBI Taxonomy" id="89957"/>
    <lineage>
        <taxon>Eukaryota</taxon>
        <taxon>Sar</taxon>
        <taxon>Alveolata</taxon>
        <taxon>Dinophyceae</taxon>
        <taxon>Suessiales</taxon>
        <taxon>Suessiaceae</taxon>
        <taxon>Polarella</taxon>
    </lineage>
</organism>
<evidence type="ECO:0000313" key="2">
    <source>
        <dbReference type="EMBL" id="CAE8648050.1"/>
    </source>
</evidence>
<dbReference type="EMBL" id="CAJNNW010006141">
    <property type="protein sequence ID" value="CAE8648050.1"/>
    <property type="molecule type" value="Genomic_DNA"/>
</dbReference>
<dbReference type="AlphaFoldDB" id="A0A813IBA6"/>
<feature type="transmembrane region" description="Helical" evidence="1">
    <location>
        <begin position="218"/>
        <end position="242"/>
    </location>
</feature>
<gene>
    <name evidence="2" type="ORF">PGLA2088_LOCUS6219</name>
</gene>
<accession>A0A813IBA6</accession>
<feature type="transmembrane region" description="Helical" evidence="1">
    <location>
        <begin position="191"/>
        <end position="212"/>
    </location>
</feature>
<name>A0A813IBA6_POLGL</name>
<sequence>DAPSNIVNYGSLAVLELCICGVIRWLDGVRARLQPVAGQETLRTPPGGIPEKWNQLGIYVGVFAVTFSSVAMADSTQLALAVPQRNSMLAAAAFLRPVKEIFQFLEDTTSVKIAFAMGTGNYEPIKTIVLIGVIGGLLAGSVGAALMTGIAYWPEAIEVLLAPGSTGATELYPGCSLLPSSAEIVESARSLWLLTCWTWPFQFCAMVLTGLLMGAREFALFGLSSMAAQFVPRIFFLLRGFLRRPGNEHSNARALGFWGALADGVLAMTLDLVLQACGTSAVYVAGFQGLDSIYQLSAAGAAMPHSTRRTQQE</sequence>
<keyword evidence="1" id="KW-1133">Transmembrane helix</keyword>
<protein>
    <submittedName>
        <fullName evidence="2">Uncharacterized protein</fullName>
    </submittedName>
</protein>
<comment type="caution">
    <text evidence="2">The sequence shown here is derived from an EMBL/GenBank/DDBJ whole genome shotgun (WGS) entry which is preliminary data.</text>
</comment>
<feature type="transmembrane region" description="Helical" evidence="1">
    <location>
        <begin position="127"/>
        <end position="153"/>
    </location>
</feature>
<keyword evidence="1" id="KW-0812">Transmembrane</keyword>
<keyword evidence="1" id="KW-0472">Membrane</keyword>
<dbReference type="Proteomes" id="UP000626109">
    <property type="component" value="Unassembled WGS sequence"/>
</dbReference>
<proteinExistence type="predicted"/>
<feature type="non-terminal residue" evidence="2">
    <location>
        <position position="1"/>
    </location>
</feature>